<dbReference type="RefSeq" id="WP_153663129.1">
    <property type="nucleotide sequence ID" value="NZ_JAAIKR010000002.1"/>
</dbReference>
<evidence type="ECO:0000256" key="1">
    <source>
        <dbReference type="SAM" id="Phobius"/>
    </source>
</evidence>
<evidence type="ECO:0000313" key="2">
    <source>
        <dbReference type="EMBL" id="MBR9727048.1"/>
    </source>
</evidence>
<gene>
    <name evidence="2" type="ORF">G3R48_03440</name>
</gene>
<comment type="caution">
    <text evidence="2">The sequence shown here is derived from an EMBL/GenBank/DDBJ whole genome shotgun (WGS) entry which is preliminary data.</text>
</comment>
<feature type="transmembrane region" description="Helical" evidence="1">
    <location>
        <begin position="20"/>
        <end position="45"/>
    </location>
</feature>
<reference evidence="2 3" key="1">
    <citation type="submission" date="2020-02" db="EMBL/GenBank/DDBJ databases">
        <title>Shewanella WXL01 sp. nov., a marine bacterium isolated from green algae in Luhuitou Fringing Reef (Northern South China Sea).</title>
        <authorList>
            <person name="Wang X."/>
        </authorList>
    </citation>
    <scope>NUCLEOTIDE SEQUENCE [LARGE SCALE GENOMIC DNA]</scope>
    <source>
        <strain evidence="2 3">MCCC 1A01895</strain>
    </source>
</reference>
<keyword evidence="1" id="KW-0472">Membrane</keyword>
<evidence type="ECO:0000313" key="3">
    <source>
        <dbReference type="Proteomes" id="UP000811844"/>
    </source>
</evidence>
<sequence>MPIPAMRNRPRTKHKRTKQYAGAANSMFKVCFITASFFIVMTIIFEYSVMALN</sequence>
<keyword evidence="1" id="KW-0812">Transmembrane</keyword>
<accession>A0ABS5HZ32</accession>
<keyword evidence="1" id="KW-1133">Transmembrane helix</keyword>
<name>A0ABS5HZ32_9GAMM</name>
<keyword evidence="3" id="KW-1185">Reference proteome</keyword>
<evidence type="ECO:0008006" key="4">
    <source>
        <dbReference type="Google" id="ProtNLM"/>
    </source>
</evidence>
<proteinExistence type="predicted"/>
<protein>
    <recommendedName>
        <fullName evidence="4">DUF3265 domain-containing protein</fullName>
    </recommendedName>
</protein>
<organism evidence="2 3">
    <name type="scientific">Shewanella intestini</name>
    <dbReference type="NCBI Taxonomy" id="2017544"/>
    <lineage>
        <taxon>Bacteria</taxon>
        <taxon>Pseudomonadati</taxon>
        <taxon>Pseudomonadota</taxon>
        <taxon>Gammaproteobacteria</taxon>
        <taxon>Alteromonadales</taxon>
        <taxon>Shewanellaceae</taxon>
        <taxon>Shewanella</taxon>
    </lineage>
</organism>
<dbReference type="EMBL" id="JAAIKR010000002">
    <property type="protein sequence ID" value="MBR9727048.1"/>
    <property type="molecule type" value="Genomic_DNA"/>
</dbReference>
<dbReference type="Proteomes" id="UP000811844">
    <property type="component" value="Unassembled WGS sequence"/>
</dbReference>